<feature type="disulfide bond" evidence="10">
    <location>
        <begin position="1095"/>
        <end position="1105"/>
    </location>
</feature>
<feature type="disulfide bond" evidence="10">
    <location>
        <begin position="1172"/>
        <end position="1233"/>
    </location>
</feature>
<feature type="disulfide bond" evidence="10">
    <location>
        <begin position="1915"/>
        <end position="1979"/>
    </location>
</feature>
<protein>
    <submittedName>
        <fullName evidence="12">Deleted in malignant brain tumors 1 -like</fullName>
    </submittedName>
</protein>
<dbReference type="PROSITE" id="PS00420">
    <property type="entry name" value="SRCR_1"/>
    <property type="match status" value="8"/>
</dbReference>
<dbReference type="PROSITE" id="PS01209">
    <property type="entry name" value="LDLRA_1"/>
    <property type="match status" value="4"/>
</dbReference>
<dbReference type="SMART" id="SM00192">
    <property type="entry name" value="LDLa"/>
    <property type="match status" value="5"/>
</dbReference>
<evidence type="ECO:0000256" key="10">
    <source>
        <dbReference type="PROSITE-ProRule" id="PRU00196"/>
    </source>
</evidence>
<feature type="disulfide bond" evidence="9">
    <location>
        <begin position="1707"/>
        <end position="1719"/>
    </location>
</feature>
<keyword evidence="2" id="KW-0732">Signal</keyword>
<feature type="disulfide bond" evidence="10">
    <location>
        <begin position="1928"/>
        <end position="1989"/>
    </location>
</feature>
<dbReference type="SUPFAM" id="SSF57424">
    <property type="entry name" value="LDL receptor-like module"/>
    <property type="match status" value="5"/>
</dbReference>
<dbReference type="PRINTS" id="PR00261">
    <property type="entry name" value="LDLRECEPTOR"/>
</dbReference>
<dbReference type="Gene3D" id="2.60.40.4100">
    <property type="entry name" value="Zona pellucida, ZP-C domain"/>
    <property type="match status" value="2"/>
</dbReference>
<feature type="disulfide bond" evidence="10">
    <location>
        <begin position="507"/>
        <end position="568"/>
    </location>
</feature>
<organism evidence="12 13">
    <name type="scientific">Paramuricea clavata</name>
    <name type="common">Red gorgonian</name>
    <name type="synonym">Violescent sea-whip</name>
    <dbReference type="NCBI Taxonomy" id="317549"/>
    <lineage>
        <taxon>Eukaryota</taxon>
        <taxon>Metazoa</taxon>
        <taxon>Cnidaria</taxon>
        <taxon>Anthozoa</taxon>
        <taxon>Octocorallia</taxon>
        <taxon>Malacalcyonacea</taxon>
        <taxon>Plexauridae</taxon>
        <taxon>Paramuricea</taxon>
    </lineage>
</organism>
<feature type="disulfide bond" evidence="10">
    <location>
        <begin position="1159"/>
        <end position="1223"/>
    </location>
</feature>
<feature type="compositionally biased region" description="Acidic residues" evidence="11">
    <location>
        <begin position="1264"/>
        <end position="1274"/>
    </location>
</feature>
<feature type="disulfide bond" evidence="9">
    <location>
        <begin position="1648"/>
        <end position="1666"/>
    </location>
</feature>
<dbReference type="CDD" id="cd00112">
    <property type="entry name" value="LDLa"/>
    <property type="match status" value="5"/>
</dbReference>
<feature type="compositionally biased region" description="Basic and acidic residues" evidence="11">
    <location>
        <begin position="2384"/>
        <end position="2393"/>
    </location>
</feature>
<feature type="disulfide bond" evidence="9">
    <location>
        <begin position="793"/>
        <end position="811"/>
    </location>
</feature>
<evidence type="ECO:0000256" key="1">
    <source>
        <dbReference type="ARBA" id="ARBA00022670"/>
    </source>
</evidence>
<dbReference type="PROSITE" id="PS50287">
    <property type="entry name" value="SRCR_2"/>
    <property type="match status" value="8"/>
</dbReference>
<feature type="disulfide bond" evidence="10">
    <location>
        <begin position="494"/>
        <end position="558"/>
    </location>
</feature>
<feature type="disulfide bond" evidence="10">
    <location>
        <begin position="1064"/>
        <end position="1125"/>
    </location>
</feature>
<dbReference type="Pfam" id="PF00530">
    <property type="entry name" value="SRCR"/>
    <property type="match status" value="8"/>
</dbReference>
<dbReference type="PROSITE" id="PS51034">
    <property type="entry name" value="ZP_2"/>
    <property type="match status" value="2"/>
</dbReference>
<keyword evidence="13" id="KW-1185">Reference proteome</keyword>
<sequence>CQGLNTRGSNCGRLTISILQNHYNIRVALLFSYFFAPSNIAASSAWTISKLWTKLTLNQCSVFAPLLVVEAPLIDNNVDIPGLRKHKKHFSINIFHTRYYSLAMPFQEILKCQRFLLLETFCSFSSDSSIPLFRIQKAKLLGVRSTPSLYHMNLNTCTYMTLQRSQLANAYRYNAAETNNCIHVRLVGSSYNAGRVEVYYNGTWGTVCDDGWGISDARVVCRQLGFEDADDNVCCAAFGSGIGQIWLDDVDCAGHESSLFSCRHRGVGIHNCRHSEDAGVRCRGRRDMLQPRESYLISLQQIWNIKTSFCAISSKCSCAIPYSLFPVILIVCFAHVYLGLFQFDSTKQSARIYTTKPSVTTENVDSGSGDDDDDDFVTATVQGRSTPTWTTTVAPTTYRYCSFGEFQCRNGRCINKSRVCDKNNDCGDGSDELRPICPGNFRKHALFDIVKLQVAILRYNGAETNNCIHVRLVGSSYNAGRVEVYYNGTWGTVCDDGWGISDARVVCRQLGFEDADDNVCCAAFGSGIGQIWLDDVDCAGHESSLFSCRHRGVGIHNCRHSEDAGVRCRGRRGIYTTKPSVTTENVDSGSGDDDDDDFETVTVQGRSTPTWTTTVAPTTSRYCSFGEFQCRNGRCINESRICDKNNDCGDDSDELRSICPGIHVRLVGNSNNAGRVEVYYKGTWGTICDDGWGINEARVVCRQLGFQDAERAYALSYFGWGSGQIWLDDVDCAGHESSLFSCRHGGVGIHNCGHSEDAGVVCAGPRGSSTPPTRTTTVAPTTPHGCLSGDFHCRNGRCINKSRVCDKNNDCGDDSDELRSICPDDESNCKWLFSRAYNGAEVFLIITKVESPLMNNLSIDWDIGGNCNILRERNCSFFKLYGFIFTLCVARFIQEEPIVSTHVRLVGSSHNAGRVEVYYNGTWGTVCDDGWEINDARVVCRQLGFEDAEDNVCCAAFGSGTGQIWLDDVDCAGNESSLFSCRHRVGIHNCYHSEDAGVRCRGPRGISTTKPSVTTHSATVVVQGIHVRLVGIDDNAGRVEVYYNSTWGTVCDDEWDIDDARVVCRQLGFQDAEVAYKNSNFGSGTGQIWLDDVDCAGDESSLFACRHRGVGIHNCRHGEDAGVRCKGPRGIGIHVRLVGILYNAGRVEVYYNGTWGTVCDDEWDINDARVVCRQLGFHDAERAYTSSYFGRGSGQIWLDNVDCTGHESSLFSCRHGGVGIHDCGHSEDAGVRCRGPRANEIVCFMAGISTTKPSVTTENIDGSGGDDDDDDDDDKNNVTSRFQVFCDNSYMTAVLDRAYLPKHVNIDRLYLGDRYCRAHWNSTHVIVKTSLTGCGTVFSKNDQTLFFRNVLSEEGDSGGLGVITRDYLFKVNLTCTYPRKRSVGSFNFALAKQRVFVSLAGQGNFSLIIDVFKSIDYRQPYAPQDYPVFKSPSENLYIQYSINTSNPNLVVRAEMCRATPTNKPYDTPQYVFIADGCDKDETIRHYSYGMSSVHRFSIQALRVLSERGFVYLHCDLVVCHRYDHNSICTRNTSCSPRDRRDVDEQSQDVSGIYALSFGPVMKGKESADKSADAHSEAGILTPRLKSRAVWLRMEATKTIVTVLNQLPADISQIKSSTAKPSSTANVQGERSTVAPTVQYCNSYFHFRCLNGQCIDRGDVCNGRNDCYDASDEIYCNLTGNSTIKPSTQERPTPTWTTTVAPTTSRHCLSGEFQCRNGRCINKNRVCDKNNDCGDDSDEHRSICPGIRVRLVGDSYNAGRVEVYYNGTWGTVCDDGWGINEAHVVCRQLGFQDAERAYTLSYFRQGSGQIWLDNVECTGHESSLFSCTHGGVGIHNCYHGEDAEVRCRVYSNSCWFPANWKFHHKAFCNCKRARTSNTNVDHNSNVTTFVSVRLVGSSHNAGRVEVYYNGTWGTVCDDGWDINDAHVVCRLLGFQDAEAAIQGRYAPDGTGQIWLDDVECAGHESSLFSCRHTGVGIHNCRHSEDAGVRCRGPQGNSILKPSATVNVQGRSTPTWNTTVMSKQSLSAYDLLLGYQDAEAAIQDIEEWEFTTVITVKTREFAVESLEEFPPQRLLLLLKILMMMINKNVASRFQVFCDNSYMTAVLDRAYLPKHVNIDRLYLQDRYCRAHQNSTHVIVKTSLTGCGTVFSKNDQTLFFRNVLSEEGDSRGLGIITRDYLFRANLTCTYPRKRKVVSFNFALAKQRMFVNLAGQGNFSLIMDIFKDIDYRQPYSPQDYPVFKSPSDNLYIQYSINTSNPNLVVRAETCRATPTNRPYDTPQYVFIADGCDKDETIHHYSYGMSSVHRFSIQALRVLSERGFVYLHCDLVVCHRYDHNSICRRNTSCSPRDRRDVDERSQDVSGIYALSFGPVMKGKESADKSAGAHSEARGSDWCS</sequence>
<feature type="disulfide bond" evidence="10">
    <location>
        <begin position="221"/>
        <end position="282"/>
    </location>
</feature>
<dbReference type="SMART" id="SM00202">
    <property type="entry name" value="SR"/>
    <property type="match status" value="8"/>
</dbReference>
<feature type="disulfide bond" evidence="9">
    <location>
        <begin position="1660"/>
        <end position="1675"/>
    </location>
</feature>
<feature type="non-terminal residue" evidence="12">
    <location>
        <position position="2393"/>
    </location>
</feature>
<dbReference type="PANTHER" id="PTHR19331:SF465">
    <property type="entry name" value="EGG PEPTIDE SPERACT RECEPTOR"/>
    <property type="match status" value="1"/>
</dbReference>
<evidence type="ECO:0000256" key="4">
    <source>
        <dbReference type="ARBA" id="ARBA00022801"/>
    </source>
</evidence>
<dbReference type="InterPro" id="IPR042235">
    <property type="entry name" value="ZP-C_dom"/>
</dbReference>
<reference evidence="12" key="1">
    <citation type="submission" date="2020-04" db="EMBL/GenBank/DDBJ databases">
        <authorList>
            <person name="Alioto T."/>
            <person name="Alioto T."/>
            <person name="Gomez Garrido J."/>
        </authorList>
    </citation>
    <scope>NUCLEOTIDE SEQUENCE</scope>
    <source>
        <strain evidence="12">A484AB</strain>
    </source>
</reference>
<keyword evidence="3" id="KW-0677">Repeat</keyword>
<dbReference type="InterPro" id="IPR001190">
    <property type="entry name" value="SRCR"/>
</dbReference>
<feature type="disulfide bond" evidence="9">
    <location>
        <begin position="623"/>
        <end position="635"/>
    </location>
</feature>
<dbReference type="GO" id="GO:0006508">
    <property type="term" value="P:proteolysis"/>
    <property type="evidence" value="ECO:0007669"/>
    <property type="project" value="UniProtKB-KW"/>
</dbReference>
<dbReference type="FunFam" id="3.10.250.10:FF:000007">
    <property type="entry name" value="Soluble scavenger receptor cysteine-rich domain-containing protein SSC5D"/>
    <property type="match status" value="2"/>
</dbReference>
<feature type="disulfide bond" evidence="10">
    <location>
        <begin position="701"/>
        <end position="762"/>
    </location>
</feature>
<dbReference type="InterPro" id="IPR002172">
    <property type="entry name" value="LDrepeatLR_classA_rpt"/>
</dbReference>
<keyword evidence="8" id="KW-0325">Glycoprotein</keyword>
<keyword evidence="6 10" id="KW-1015">Disulfide bond</keyword>
<dbReference type="InterPro" id="IPR036772">
    <property type="entry name" value="SRCR-like_dom_sf"/>
</dbReference>
<feature type="region of interest" description="Disordered" evidence="11">
    <location>
        <begin position="2371"/>
        <end position="2393"/>
    </location>
</feature>
<dbReference type="Pfam" id="PF00100">
    <property type="entry name" value="Zona_pellucida"/>
    <property type="match status" value="2"/>
</dbReference>
<feature type="disulfide bond" evidence="10">
    <location>
        <begin position="208"/>
        <end position="272"/>
    </location>
</feature>
<feature type="disulfide bond" evidence="10">
    <location>
        <begin position="252"/>
        <end position="262"/>
    </location>
</feature>
<feature type="disulfide bond" evidence="10">
    <location>
        <begin position="732"/>
        <end position="742"/>
    </location>
</feature>
<evidence type="ECO:0000256" key="3">
    <source>
        <dbReference type="ARBA" id="ARBA00022737"/>
    </source>
</evidence>
<dbReference type="SMART" id="SM00241">
    <property type="entry name" value="ZP"/>
    <property type="match status" value="2"/>
</dbReference>
<feature type="disulfide bond" evidence="9">
    <location>
        <begin position="786"/>
        <end position="798"/>
    </location>
</feature>
<dbReference type="Pfam" id="PF23344">
    <property type="entry name" value="ZP-N"/>
    <property type="match status" value="2"/>
</dbReference>
<dbReference type="FunFam" id="3.10.250.10:FF:000006">
    <property type="entry name" value="neurotrypsin isoform X2"/>
    <property type="match status" value="1"/>
</dbReference>
<keyword evidence="5" id="KW-0720">Serine protease</keyword>
<proteinExistence type="predicted"/>
<comment type="caution">
    <text evidence="12">The sequence shown here is derived from an EMBL/GenBank/DDBJ whole genome shotgun (WGS) entry which is preliminary data.</text>
</comment>
<feature type="disulfide bond" evidence="10">
    <location>
        <begin position="1203"/>
        <end position="1213"/>
    </location>
</feature>
<dbReference type="InterPro" id="IPR023415">
    <property type="entry name" value="LDLR_class-A_CS"/>
</dbReference>
<accession>A0A7D9ID20</accession>
<evidence type="ECO:0000256" key="9">
    <source>
        <dbReference type="PROSITE-ProRule" id="PRU00124"/>
    </source>
</evidence>
<evidence type="ECO:0000256" key="11">
    <source>
        <dbReference type="SAM" id="MobiDB-lite"/>
    </source>
</evidence>
<evidence type="ECO:0000256" key="7">
    <source>
        <dbReference type="ARBA" id="ARBA00023170"/>
    </source>
</evidence>
<evidence type="ECO:0000256" key="2">
    <source>
        <dbReference type="ARBA" id="ARBA00022729"/>
    </source>
</evidence>
<evidence type="ECO:0000313" key="12">
    <source>
        <dbReference type="EMBL" id="CAB4006007.1"/>
    </source>
</evidence>
<dbReference type="GO" id="GO:0016020">
    <property type="term" value="C:membrane"/>
    <property type="evidence" value="ECO:0007669"/>
    <property type="project" value="InterPro"/>
</dbReference>
<dbReference type="Gene3D" id="4.10.400.10">
    <property type="entry name" value="Low-density Lipoprotein Receptor"/>
    <property type="match status" value="5"/>
</dbReference>
<dbReference type="FunFam" id="3.10.250.10:FF:000011">
    <property type="entry name" value="Scavenger receptor class A member 5"/>
    <property type="match status" value="1"/>
</dbReference>
<dbReference type="InterPro" id="IPR036055">
    <property type="entry name" value="LDL_receptor-like_sf"/>
</dbReference>
<feature type="disulfide bond" evidence="10">
    <location>
        <begin position="538"/>
        <end position="548"/>
    </location>
</feature>
<feature type="disulfide bond" evidence="10">
    <location>
        <begin position="971"/>
        <end position="981"/>
    </location>
</feature>
<dbReference type="PROSITE" id="PS50068">
    <property type="entry name" value="LDLRA_2"/>
    <property type="match status" value="5"/>
</dbReference>
<feature type="disulfide bond" evidence="9">
    <location>
        <begin position="630"/>
        <end position="648"/>
    </location>
</feature>
<dbReference type="Gene3D" id="3.10.250.10">
    <property type="entry name" value="SRCR-like domain"/>
    <property type="match status" value="8"/>
</dbReference>
<dbReference type="GO" id="GO:0008236">
    <property type="term" value="F:serine-type peptidase activity"/>
    <property type="evidence" value="ECO:0007669"/>
    <property type="project" value="UniProtKB-KW"/>
</dbReference>
<feature type="disulfide bond" evidence="9">
    <location>
        <begin position="1714"/>
        <end position="1732"/>
    </location>
</feature>
<dbReference type="PANTHER" id="PTHR19331">
    <property type="entry name" value="SCAVENGER RECEPTOR DOMAIN-CONTAINING"/>
    <property type="match status" value="1"/>
</dbReference>
<dbReference type="InterPro" id="IPR001507">
    <property type="entry name" value="ZP_dom"/>
</dbReference>
<feature type="disulfide bond" evidence="10">
    <location>
        <begin position="1772"/>
        <end position="1836"/>
    </location>
</feature>
<dbReference type="Gene3D" id="2.60.40.3210">
    <property type="entry name" value="Zona pellucida, ZP-N domain"/>
    <property type="match status" value="2"/>
</dbReference>
<dbReference type="InterPro" id="IPR055355">
    <property type="entry name" value="ZP-C"/>
</dbReference>
<feature type="disulfide bond" evidence="9">
    <location>
        <begin position="408"/>
        <end position="426"/>
    </location>
</feature>
<evidence type="ECO:0000256" key="8">
    <source>
        <dbReference type="ARBA" id="ARBA00023180"/>
    </source>
</evidence>
<feature type="disulfide bond" evidence="9">
    <location>
        <begin position="401"/>
        <end position="413"/>
    </location>
</feature>
<dbReference type="InterPro" id="IPR055356">
    <property type="entry name" value="ZP-N"/>
</dbReference>
<evidence type="ECO:0000256" key="6">
    <source>
        <dbReference type="ARBA" id="ARBA00023157"/>
    </source>
</evidence>
<feature type="non-terminal residue" evidence="12">
    <location>
        <position position="1"/>
    </location>
</feature>
<dbReference type="FunFam" id="3.10.250.10:FF:000001">
    <property type="entry name" value="Lysyl oxidase 4 isoform X1"/>
    <property type="match status" value="4"/>
</dbReference>
<keyword evidence="7" id="KW-0675">Receptor</keyword>
<comment type="caution">
    <text evidence="10">Lacks conserved residue(s) required for the propagation of feature annotation.</text>
</comment>
<feature type="disulfide bond" evidence="10">
    <location>
        <begin position="1816"/>
        <end position="1826"/>
    </location>
</feature>
<dbReference type="SUPFAM" id="SSF56487">
    <property type="entry name" value="SRCR-like"/>
    <property type="match status" value="8"/>
</dbReference>
<feature type="disulfide bond" evidence="10">
    <location>
        <begin position="1785"/>
        <end position="1846"/>
    </location>
</feature>
<dbReference type="OrthoDB" id="536948at2759"/>
<dbReference type="Pfam" id="PF00057">
    <property type="entry name" value="Ldl_recept_a"/>
    <property type="match status" value="5"/>
</dbReference>
<evidence type="ECO:0000256" key="5">
    <source>
        <dbReference type="ARBA" id="ARBA00022825"/>
    </source>
</evidence>
<feature type="disulfide bond" evidence="10">
    <location>
        <begin position="1051"/>
        <end position="1115"/>
    </location>
</feature>
<keyword evidence="4" id="KW-0378">Hydrolase</keyword>
<feature type="disulfide bond" evidence="10">
    <location>
        <begin position="1959"/>
        <end position="1969"/>
    </location>
</feature>
<feature type="disulfide bond" evidence="10">
    <location>
        <begin position="688"/>
        <end position="752"/>
    </location>
</feature>
<dbReference type="Proteomes" id="UP001152795">
    <property type="component" value="Unassembled WGS sequence"/>
</dbReference>
<gene>
    <name evidence="12" type="ORF">PACLA_8A071128</name>
</gene>
<dbReference type="PRINTS" id="PR00258">
    <property type="entry name" value="SPERACTRCPTR"/>
</dbReference>
<feature type="region of interest" description="Disordered" evidence="11">
    <location>
        <begin position="1254"/>
        <end position="1274"/>
    </location>
</feature>
<name>A0A7D9ID20_PARCT</name>
<evidence type="ECO:0000313" key="13">
    <source>
        <dbReference type="Proteomes" id="UP001152795"/>
    </source>
</evidence>
<dbReference type="EMBL" id="CACRXK020005386">
    <property type="protein sequence ID" value="CAB4006007.1"/>
    <property type="molecule type" value="Genomic_DNA"/>
</dbReference>
<keyword evidence="1" id="KW-0645">Protease</keyword>